<reference evidence="1 2" key="1">
    <citation type="submission" date="2018-01" db="EMBL/GenBank/DDBJ databases">
        <authorList>
            <person name="Gaut B.S."/>
            <person name="Morton B.R."/>
            <person name="Clegg M.T."/>
            <person name="Duvall M.R."/>
        </authorList>
    </citation>
    <scope>NUCLEOTIDE SEQUENCE [LARGE SCALE GENOMIC DNA]</scope>
</reference>
<protein>
    <submittedName>
        <fullName evidence="1">Terminase large subunit</fullName>
    </submittedName>
</protein>
<evidence type="ECO:0000313" key="2">
    <source>
        <dbReference type="Proteomes" id="UP000241541"/>
    </source>
</evidence>
<organism evidence="1 2">
    <name type="scientific">Gordonia phage SallySpecial</name>
    <dbReference type="NCBI Taxonomy" id="2079570"/>
    <lineage>
        <taxon>Viruses</taxon>
        <taxon>Duplodnaviria</taxon>
        <taxon>Heunggongvirae</taxon>
        <taxon>Uroviricota</taxon>
        <taxon>Caudoviricetes</taxon>
        <taxon>Emperorvirus</taxon>
        <taxon>Emperorvirus sallyspecial</taxon>
    </lineage>
</organism>
<accession>A0A2P1CBZ2</accession>
<sequence length="476" mass="50707">MPTPRYLTPRNPDRRSFGPNIARVSAMLGRPFMPWQHAAAGVIGEVDDLNRFAYPLVIMTVQRQAGKTAMNLATAVQRCTMPRRRVWYTAQTGTDARDKFLEMVDEAEAAHGGIPSPLARLWESKRGAGNTRMAFATGSEFRPHPPTVDSLHGKQSDLNLIDEAWSFTEAEGEALLQAIVPTQATRPGAQVIILSTAGDATSTWFHNLIDTAPERPGVALIDFGIGPEVDPTDLEAVAAAHPAYGHTIDHGALEAALAQLGPSGFARAYGNRRTSSRERIIPAAAEAAAETTLEIPPGVPVGFGVAVAIDRSAVAVAATAIVDGVPLAEIVEHRPGTAWAAPFVAELAAANHHHGVAIDRYGPSSTVADELDQAGVDLLPIGTRDVTTASADLFDRLTHRDDAGEYAPRIRFRRDPALAESMAAAAWRQVGDARTWGRRTSAGSIAPLEAVTLSTYAATHLPAPEPAPMIWTGSHV</sequence>
<dbReference type="Gene3D" id="3.40.50.300">
    <property type="entry name" value="P-loop containing nucleotide triphosphate hydrolases"/>
    <property type="match status" value="1"/>
</dbReference>
<dbReference type="EMBL" id="MG812496">
    <property type="protein sequence ID" value="AVJ48750.1"/>
    <property type="molecule type" value="Genomic_DNA"/>
</dbReference>
<dbReference type="Proteomes" id="UP000241541">
    <property type="component" value="Segment"/>
</dbReference>
<proteinExistence type="predicted"/>
<keyword evidence="2" id="KW-1185">Reference proteome</keyword>
<gene>
    <name evidence="1" type="ORF">SEA_SALLYSPECIAL_2</name>
</gene>
<evidence type="ECO:0000313" key="1">
    <source>
        <dbReference type="EMBL" id="AVJ48750.1"/>
    </source>
</evidence>
<dbReference type="InterPro" id="IPR027417">
    <property type="entry name" value="P-loop_NTPase"/>
</dbReference>
<name>A0A2P1CBZ2_9CAUD</name>